<dbReference type="Proteomes" id="UP000287502">
    <property type="component" value="Chromosome"/>
</dbReference>
<feature type="domain" description="SpoVT-AbrB" evidence="8">
    <location>
        <begin position="7"/>
        <end position="53"/>
    </location>
</feature>
<dbReference type="InterPro" id="IPR037914">
    <property type="entry name" value="SpoVT-AbrB_sf"/>
</dbReference>
<dbReference type="PANTHER" id="PTHR34701">
    <property type="entry name" value="TRANSCRIPTIONAL REGULATOR MRAZ"/>
    <property type="match status" value="1"/>
</dbReference>
<dbReference type="CDD" id="cd16321">
    <property type="entry name" value="MraZ_C"/>
    <property type="match status" value="1"/>
</dbReference>
<dbReference type="CDD" id="cd16320">
    <property type="entry name" value="MraZ_N"/>
    <property type="match status" value="1"/>
</dbReference>
<dbReference type="InterPro" id="IPR007159">
    <property type="entry name" value="SpoVT-AbrB_dom"/>
</dbReference>
<dbReference type="GO" id="GO:2000143">
    <property type="term" value="P:negative regulation of DNA-templated transcription initiation"/>
    <property type="evidence" value="ECO:0007669"/>
    <property type="project" value="TreeGrafter"/>
</dbReference>
<keyword evidence="2 7" id="KW-0963">Cytoplasm</keyword>
<dbReference type="InterPro" id="IPR035644">
    <property type="entry name" value="MraZ_C"/>
</dbReference>
<evidence type="ECO:0000256" key="2">
    <source>
        <dbReference type="ARBA" id="ARBA00022490"/>
    </source>
</evidence>
<dbReference type="EMBL" id="CP035108">
    <property type="protein sequence ID" value="QAR34076.1"/>
    <property type="molecule type" value="Genomic_DNA"/>
</dbReference>
<dbReference type="InterPro" id="IPR035642">
    <property type="entry name" value="MraZ_N"/>
</dbReference>
<dbReference type="PROSITE" id="PS51740">
    <property type="entry name" value="SPOVT_ABRB"/>
    <property type="match status" value="2"/>
</dbReference>
<evidence type="ECO:0000259" key="8">
    <source>
        <dbReference type="PROSITE" id="PS51740"/>
    </source>
</evidence>
<dbReference type="SUPFAM" id="SSF89447">
    <property type="entry name" value="AbrB/MazE/MraZ-like"/>
    <property type="match status" value="1"/>
</dbReference>
<evidence type="ECO:0000256" key="3">
    <source>
        <dbReference type="ARBA" id="ARBA00022737"/>
    </source>
</evidence>
<evidence type="ECO:0000256" key="4">
    <source>
        <dbReference type="ARBA" id="ARBA00023015"/>
    </source>
</evidence>
<keyword evidence="10" id="KW-1185">Reference proteome</keyword>
<dbReference type="HAMAP" id="MF_01008">
    <property type="entry name" value="MraZ"/>
    <property type="match status" value="1"/>
</dbReference>
<dbReference type="GO" id="GO:0000976">
    <property type="term" value="F:transcription cis-regulatory region binding"/>
    <property type="evidence" value="ECO:0007669"/>
    <property type="project" value="TreeGrafter"/>
</dbReference>
<reference evidence="9 10" key="1">
    <citation type="submission" date="2019-01" db="EMBL/GenBank/DDBJ databases">
        <title>Geovibrio thiophilus DSM 11263, complete genome.</title>
        <authorList>
            <person name="Spring S."/>
            <person name="Bunk B."/>
            <person name="Sproer C."/>
        </authorList>
    </citation>
    <scope>NUCLEOTIDE SEQUENCE [LARGE SCALE GENOMIC DNA]</scope>
    <source>
        <strain evidence="9 10">DSM 11263</strain>
    </source>
</reference>
<dbReference type="GO" id="GO:0009295">
    <property type="term" value="C:nucleoid"/>
    <property type="evidence" value="ECO:0007669"/>
    <property type="project" value="UniProtKB-SubCell"/>
</dbReference>
<gene>
    <name evidence="7" type="primary">mraZ</name>
    <name evidence="9" type="ORF">EP073_11880</name>
</gene>
<dbReference type="GO" id="GO:0005737">
    <property type="term" value="C:cytoplasm"/>
    <property type="evidence" value="ECO:0007669"/>
    <property type="project" value="UniProtKB-UniRule"/>
</dbReference>
<keyword evidence="3" id="KW-0677">Repeat</keyword>
<sequence>MGSFKGKYEHKISETGRISVPSKFRDILRSKYESDDLVLLSMGSHLRVYPASEWEKQEARWEQEQAGNPELNEFLRRLYSMMDECSIDKNGRIVITQDVRKYNSLEGDCIINGFRNRMEIWDRAAWESATGGEKVEALFAKFADSF</sequence>
<dbReference type="InterPro" id="IPR003444">
    <property type="entry name" value="MraZ"/>
</dbReference>
<comment type="similarity">
    <text evidence="7">Belongs to the MraZ family.</text>
</comment>
<organism evidence="9 10">
    <name type="scientific">Geovibrio thiophilus</name>
    <dbReference type="NCBI Taxonomy" id="139438"/>
    <lineage>
        <taxon>Bacteria</taxon>
        <taxon>Pseudomonadati</taxon>
        <taxon>Deferribacterota</taxon>
        <taxon>Deferribacteres</taxon>
        <taxon>Deferribacterales</taxon>
        <taxon>Geovibrionaceae</taxon>
        <taxon>Geovibrio</taxon>
    </lineage>
</organism>
<keyword evidence="6 7" id="KW-0804">Transcription</keyword>
<accession>A0A3R5UW18</accession>
<dbReference type="PANTHER" id="PTHR34701:SF1">
    <property type="entry name" value="TRANSCRIPTIONAL REGULATOR MRAZ"/>
    <property type="match status" value="1"/>
</dbReference>
<dbReference type="RefSeq" id="WP_128467381.1">
    <property type="nucleotide sequence ID" value="NZ_CP035108.1"/>
</dbReference>
<evidence type="ECO:0000256" key="6">
    <source>
        <dbReference type="ARBA" id="ARBA00023163"/>
    </source>
</evidence>
<feature type="domain" description="SpoVT-AbrB" evidence="8">
    <location>
        <begin position="82"/>
        <end position="125"/>
    </location>
</feature>
<dbReference type="GO" id="GO:0003700">
    <property type="term" value="F:DNA-binding transcription factor activity"/>
    <property type="evidence" value="ECO:0007669"/>
    <property type="project" value="UniProtKB-UniRule"/>
</dbReference>
<keyword evidence="4 7" id="KW-0805">Transcription regulation</keyword>
<name>A0A3R5UW18_9BACT</name>
<dbReference type="InterPro" id="IPR038619">
    <property type="entry name" value="MraZ_sf"/>
</dbReference>
<dbReference type="InterPro" id="IPR020603">
    <property type="entry name" value="MraZ_dom"/>
</dbReference>
<keyword evidence="5 7" id="KW-0238">DNA-binding</keyword>
<dbReference type="KEGG" id="gtl:EP073_11880"/>
<evidence type="ECO:0000313" key="9">
    <source>
        <dbReference type="EMBL" id="QAR34076.1"/>
    </source>
</evidence>
<proteinExistence type="inferred from homology"/>
<dbReference type="OrthoDB" id="9807753at2"/>
<comment type="subcellular location">
    <subcellularLocation>
        <location evidence="7">Cytoplasm</location>
        <location evidence="7">Nucleoid</location>
    </subcellularLocation>
</comment>
<evidence type="ECO:0000256" key="7">
    <source>
        <dbReference type="HAMAP-Rule" id="MF_01008"/>
    </source>
</evidence>
<evidence type="ECO:0000313" key="10">
    <source>
        <dbReference type="Proteomes" id="UP000287502"/>
    </source>
</evidence>
<dbReference type="AlphaFoldDB" id="A0A3R5UW18"/>
<dbReference type="Gene3D" id="3.40.1550.20">
    <property type="entry name" value="Transcriptional regulator MraZ domain"/>
    <property type="match status" value="1"/>
</dbReference>
<protein>
    <recommendedName>
        <fullName evidence="1 7">Transcriptional regulator MraZ</fullName>
    </recommendedName>
</protein>
<evidence type="ECO:0000256" key="1">
    <source>
        <dbReference type="ARBA" id="ARBA00013860"/>
    </source>
</evidence>
<evidence type="ECO:0000256" key="5">
    <source>
        <dbReference type="ARBA" id="ARBA00023125"/>
    </source>
</evidence>
<dbReference type="Pfam" id="PF02381">
    <property type="entry name" value="MraZ"/>
    <property type="match status" value="2"/>
</dbReference>
<comment type="subunit">
    <text evidence="7">Forms oligomers.</text>
</comment>